<keyword evidence="1" id="KW-0732">Signal</keyword>
<evidence type="ECO:0000313" key="3">
    <source>
        <dbReference type="Proteomes" id="UP000178912"/>
    </source>
</evidence>
<dbReference type="AlphaFoldDB" id="A0A1E1L4X5"/>
<feature type="signal peptide" evidence="1">
    <location>
        <begin position="1"/>
        <end position="19"/>
    </location>
</feature>
<protein>
    <submittedName>
        <fullName evidence="2">Uncharacterized protein</fullName>
    </submittedName>
</protein>
<name>A0A1E1L4X5_9HELO</name>
<reference evidence="3" key="1">
    <citation type="submission" date="2016-03" db="EMBL/GenBank/DDBJ databases">
        <authorList>
            <person name="Guldener U."/>
        </authorList>
    </citation>
    <scope>NUCLEOTIDE SEQUENCE [LARGE SCALE GENOMIC DNA]</scope>
    <source>
        <strain evidence="3">04CH-RAC-A.6.1</strain>
    </source>
</reference>
<gene>
    <name evidence="2" type="ORF">RAG0_11572</name>
</gene>
<keyword evidence="3" id="KW-1185">Reference proteome</keyword>
<accession>A0A1E1L4X5</accession>
<feature type="chain" id="PRO_5009446726" evidence="1">
    <location>
        <begin position="20"/>
        <end position="66"/>
    </location>
</feature>
<dbReference type="Proteomes" id="UP000178912">
    <property type="component" value="Unassembled WGS sequence"/>
</dbReference>
<proteinExistence type="predicted"/>
<organism evidence="2 3">
    <name type="scientific">Rhynchosporium agropyri</name>
    <dbReference type="NCBI Taxonomy" id="914238"/>
    <lineage>
        <taxon>Eukaryota</taxon>
        <taxon>Fungi</taxon>
        <taxon>Dikarya</taxon>
        <taxon>Ascomycota</taxon>
        <taxon>Pezizomycotina</taxon>
        <taxon>Leotiomycetes</taxon>
        <taxon>Helotiales</taxon>
        <taxon>Ploettnerulaceae</taxon>
        <taxon>Rhynchosporium</taxon>
    </lineage>
</organism>
<evidence type="ECO:0000256" key="1">
    <source>
        <dbReference type="SAM" id="SignalP"/>
    </source>
</evidence>
<sequence length="66" mass="7352">MVLGTLTVCLIFDADEVIASHVTSNEQKILLEGVEKYSCGKGARLEANQKRVVMFTIRAHICAEHY</sequence>
<dbReference type="EMBL" id="FJUX01000077">
    <property type="protein sequence ID" value="CZT05524.1"/>
    <property type="molecule type" value="Genomic_DNA"/>
</dbReference>
<evidence type="ECO:0000313" key="2">
    <source>
        <dbReference type="EMBL" id="CZT05524.1"/>
    </source>
</evidence>